<dbReference type="PaxDb" id="2903-EOD22797"/>
<dbReference type="GeneID" id="17268344"/>
<protein>
    <submittedName>
        <fullName evidence="2">Uncharacterized protein</fullName>
    </submittedName>
</protein>
<sequence>MSSSPSSPSMRSSTDEPSERFSFSDTKADKDMIFQTAPLFRREMRQRVTRTSPPTGSRLAPSAPRKAFVVILSPGTNLIFRTASSSIGGLAASDGRRRTSRPPRSRLRLRLLLRPRLWL</sequence>
<dbReference type="KEGG" id="ehx:EMIHUDRAFT_447671"/>
<dbReference type="HOGENOM" id="CLU_2065902_0_0_1"/>
<evidence type="ECO:0000313" key="3">
    <source>
        <dbReference type="Proteomes" id="UP000013827"/>
    </source>
</evidence>
<dbReference type="RefSeq" id="XP_005775226.1">
    <property type="nucleotide sequence ID" value="XM_005775169.1"/>
</dbReference>
<name>A0A0D3JH12_EMIH1</name>
<reference evidence="2" key="2">
    <citation type="submission" date="2024-10" db="UniProtKB">
        <authorList>
            <consortium name="EnsemblProtists"/>
        </authorList>
    </citation>
    <scope>IDENTIFICATION</scope>
</reference>
<evidence type="ECO:0000313" key="2">
    <source>
        <dbReference type="EnsemblProtists" id="EOD22797"/>
    </source>
</evidence>
<feature type="region of interest" description="Disordered" evidence="1">
    <location>
        <begin position="1"/>
        <end position="30"/>
    </location>
</feature>
<dbReference type="AlphaFoldDB" id="A0A0D3JH12"/>
<feature type="region of interest" description="Disordered" evidence="1">
    <location>
        <begin position="42"/>
        <end position="62"/>
    </location>
</feature>
<keyword evidence="3" id="KW-1185">Reference proteome</keyword>
<feature type="compositionally biased region" description="Low complexity" evidence="1">
    <location>
        <begin position="1"/>
        <end position="12"/>
    </location>
</feature>
<dbReference type="EnsemblProtists" id="EOD22797">
    <property type="protein sequence ID" value="EOD22797"/>
    <property type="gene ID" value="EMIHUDRAFT_447671"/>
</dbReference>
<accession>A0A0D3JH12</accession>
<reference evidence="3" key="1">
    <citation type="journal article" date="2013" name="Nature">
        <title>Pan genome of the phytoplankton Emiliania underpins its global distribution.</title>
        <authorList>
            <person name="Read B.A."/>
            <person name="Kegel J."/>
            <person name="Klute M.J."/>
            <person name="Kuo A."/>
            <person name="Lefebvre S.C."/>
            <person name="Maumus F."/>
            <person name="Mayer C."/>
            <person name="Miller J."/>
            <person name="Monier A."/>
            <person name="Salamov A."/>
            <person name="Young J."/>
            <person name="Aguilar M."/>
            <person name="Claverie J.M."/>
            <person name="Frickenhaus S."/>
            <person name="Gonzalez K."/>
            <person name="Herman E.K."/>
            <person name="Lin Y.C."/>
            <person name="Napier J."/>
            <person name="Ogata H."/>
            <person name="Sarno A.F."/>
            <person name="Shmutz J."/>
            <person name="Schroeder D."/>
            <person name="de Vargas C."/>
            <person name="Verret F."/>
            <person name="von Dassow P."/>
            <person name="Valentin K."/>
            <person name="Van de Peer Y."/>
            <person name="Wheeler G."/>
            <person name="Dacks J.B."/>
            <person name="Delwiche C.F."/>
            <person name="Dyhrman S.T."/>
            <person name="Glockner G."/>
            <person name="John U."/>
            <person name="Richards T."/>
            <person name="Worden A.Z."/>
            <person name="Zhang X."/>
            <person name="Grigoriev I.V."/>
            <person name="Allen A.E."/>
            <person name="Bidle K."/>
            <person name="Borodovsky M."/>
            <person name="Bowler C."/>
            <person name="Brownlee C."/>
            <person name="Cock J.M."/>
            <person name="Elias M."/>
            <person name="Gladyshev V.N."/>
            <person name="Groth M."/>
            <person name="Guda C."/>
            <person name="Hadaegh A."/>
            <person name="Iglesias-Rodriguez M.D."/>
            <person name="Jenkins J."/>
            <person name="Jones B.M."/>
            <person name="Lawson T."/>
            <person name="Leese F."/>
            <person name="Lindquist E."/>
            <person name="Lobanov A."/>
            <person name="Lomsadze A."/>
            <person name="Malik S.B."/>
            <person name="Marsh M.E."/>
            <person name="Mackinder L."/>
            <person name="Mock T."/>
            <person name="Mueller-Roeber B."/>
            <person name="Pagarete A."/>
            <person name="Parker M."/>
            <person name="Probert I."/>
            <person name="Quesneville H."/>
            <person name="Raines C."/>
            <person name="Rensing S.A."/>
            <person name="Riano-Pachon D.M."/>
            <person name="Richier S."/>
            <person name="Rokitta S."/>
            <person name="Shiraiwa Y."/>
            <person name="Soanes D.M."/>
            <person name="van der Giezen M."/>
            <person name="Wahlund T.M."/>
            <person name="Williams B."/>
            <person name="Wilson W."/>
            <person name="Wolfe G."/>
            <person name="Wurch L.L."/>
        </authorList>
    </citation>
    <scope>NUCLEOTIDE SEQUENCE</scope>
</reference>
<dbReference type="Proteomes" id="UP000013827">
    <property type="component" value="Unassembled WGS sequence"/>
</dbReference>
<organism evidence="2 3">
    <name type="scientific">Emiliania huxleyi (strain CCMP1516)</name>
    <dbReference type="NCBI Taxonomy" id="280463"/>
    <lineage>
        <taxon>Eukaryota</taxon>
        <taxon>Haptista</taxon>
        <taxon>Haptophyta</taxon>
        <taxon>Prymnesiophyceae</taxon>
        <taxon>Isochrysidales</taxon>
        <taxon>Noelaerhabdaceae</taxon>
        <taxon>Emiliania</taxon>
    </lineage>
</organism>
<proteinExistence type="predicted"/>
<evidence type="ECO:0000256" key="1">
    <source>
        <dbReference type="SAM" id="MobiDB-lite"/>
    </source>
</evidence>